<organism evidence="3 4">
    <name type="scientific">Popillia japonica</name>
    <name type="common">Japanese beetle</name>
    <dbReference type="NCBI Taxonomy" id="7064"/>
    <lineage>
        <taxon>Eukaryota</taxon>
        <taxon>Metazoa</taxon>
        <taxon>Ecdysozoa</taxon>
        <taxon>Arthropoda</taxon>
        <taxon>Hexapoda</taxon>
        <taxon>Insecta</taxon>
        <taxon>Pterygota</taxon>
        <taxon>Neoptera</taxon>
        <taxon>Endopterygota</taxon>
        <taxon>Coleoptera</taxon>
        <taxon>Polyphaga</taxon>
        <taxon>Scarabaeiformia</taxon>
        <taxon>Scarabaeidae</taxon>
        <taxon>Rutelinae</taxon>
        <taxon>Popillia</taxon>
    </lineage>
</organism>
<name>A0AAW1K213_POPJA</name>
<dbReference type="Gene3D" id="1.10.10.60">
    <property type="entry name" value="Homeodomain-like"/>
    <property type="match status" value="1"/>
</dbReference>
<comment type="caution">
    <text evidence="3">The sequence shown here is derived from an EMBL/GenBank/DDBJ whole genome shotgun (WGS) entry which is preliminary data.</text>
</comment>
<keyword evidence="4" id="KW-1185">Reference proteome</keyword>
<dbReference type="GO" id="GO:0003677">
    <property type="term" value="F:DNA binding"/>
    <property type="evidence" value="ECO:0007669"/>
    <property type="project" value="UniProtKB-KW"/>
</dbReference>
<evidence type="ECO:0000256" key="1">
    <source>
        <dbReference type="ARBA" id="ARBA00023125"/>
    </source>
</evidence>
<accession>A0AAW1K213</accession>
<dbReference type="InterPro" id="IPR006600">
    <property type="entry name" value="HTH_CenpB_DNA-bd_dom"/>
</dbReference>
<proteinExistence type="predicted"/>
<evidence type="ECO:0000259" key="2">
    <source>
        <dbReference type="Pfam" id="PF03221"/>
    </source>
</evidence>
<dbReference type="EMBL" id="JASPKY010000276">
    <property type="protein sequence ID" value="KAK9711653.1"/>
    <property type="molecule type" value="Genomic_DNA"/>
</dbReference>
<reference evidence="3 4" key="1">
    <citation type="journal article" date="2024" name="BMC Genomics">
        <title>De novo assembly and annotation of Popillia japonica's genome with initial clues to its potential as an invasive pest.</title>
        <authorList>
            <person name="Cucini C."/>
            <person name="Boschi S."/>
            <person name="Funari R."/>
            <person name="Cardaioli E."/>
            <person name="Iannotti N."/>
            <person name="Marturano G."/>
            <person name="Paoli F."/>
            <person name="Bruttini M."/>
            <person name="Carapelli A."/>
            <person name="Frati F."/>
            <person name="Nardi F."/>
        </authorList>
    </citation>
    <scope>NUCLEOTIDE SEQUENCE [LARGE SCALE GENOMIC DNA]</scope>
    <source>
        <strain evidence="3">DMR45628</strain>
    </source>
</reference>
<sequence length="222" mass="24944">MVFSMPTTKCAGEWYSNERGFKIPPSTLTSILHRKDFIAATPSNSVKKRQKAGGFPELEKALVTWFSQCRQQNVPVSGILMKESEKLKPLIIATDEADEVEDDDRLLQNEENDVTFDDFVHCDDDVVVAEILTDNDIVCTATDEADEVEDDDEEELPTITFKEARTYIDARRPPTAAIEVWQLLPAKLVVWKNDRVGDAAGRCRDRTSLECNGNGFSLISLE</sequence>
<evidence type="ECO:0000313" key="4">
    <source>
        <dbReference type="Proteomes" id="UP001458880"/>
    </source>
</evidence>
<dbReference type="AlphaFoldDB" id="A0AAW1K213"/>
<dbReference type="Proteomes" id="UP001458880">
    <property type="component" value="Unassembled WGS sequence"/>
</dbReference>
<feature type="domain" description="HTH CENPB-type" evidence="2">
    <location>
        <begin position="55"/>
        <end position="83"/>
    </location>
</feature>
<gene>
    <name evidence="3" type="ORF">QE152_g25332</name>
</gene>
<dbReference type="Pfam" id="PF03221">
    <property type="entry name" value="HTH_Tnp_Tc5"/>
    <property type="match status" value="1"/>
</dbReference>
<protein>
    <submittedName>
        <fullName evidence="3">Tc5 transposase DNA-binding domain</fullName>
    </submittedName>
</protein>
<evidence type="ECO:0000313" key="3">
    <source>
        <dbReference type="EMBL" id="KAK9711653.1"/>
    </source>
</evidence>
<keyword evidence="1 3" id="KW-0238">DNA-binding</keyword>